<feature type="region of interest" description="Disordered" evidence="1">
    <location>
        <begin position="14"/>
        <end position="75"/>
    </location>
</feature>
<proteinExistence type="predicted"/>
<sequence>MNSPCVRMFQQFSVTAAQERESGQGQETARTQPTQSRPESHANKRSLHKKRNPENKLNLNSTQLAKPRQTWHTQHLERASQVQYSNVELENPELRTNSRCSGQGHSHCAHEHSKTSKRGKSCATLSEFVATGVISLRNMVGECGRAAPTWD</sequence>
<reference evidence="2" key="1">
    <citation type="submission" date="2020-06" db="EMBL/GenBank/DDBJ databases">
        <title>WGS assembly of Ceratodon purpureus strain R40.</title>
        <authorList>
            <person name="Carey S.B."/>
            <person name="Jenkins J."/>
            <person name="Shu S."/>
            <person name="Lovell J.T."/>
            <person name="Sreedasyam A."/>
            <person name="Maumus F."/>
            <person name="Tiley G.P."/>
            <person name="Fernandez-Pozo N."/>
            <person name="Barry K."/>
            <person name="Chen C."/>
            <person name="Wang M."/>
            <person name="Lipzen A."/>
            <person name="Daum C."/>
            <person name="Saski C.A."/>
            <person name="Payton A.C."/>
            <person name="Mcbreen J.C."/>
            <person name="Conrad R.E."/>
            <person name="Kollar L.M."/>
            <person name="Olsson S."/>
            <person name="Huttunen S."/>
            <person name="Landis J.B."/>
            <person name="Wickett N.J."/>
            <person name="Johnson M.G."/>
            <person name="Rensing S.A."/>
            <person name="Grimwood J."/>
            <person name="Schmutz J."/>
            <person name="Mcdaniel S.F."/>
        </authorList>
    </citation>
    <scope>NUCLEOTIDE SEQUENCE</scope>
    <source>
        <strain evidence="2">R40</strain>
    </source>
</reference>
<feature type="compositionally biased region" description="Polar residues" evidence="1">
    <location>
        <begin position="23"/>
        <end position="37"/>
    </location>
</feature>
<keyword evidence="3" id="KW-1185">Reference proteome</keyword>
<dbReference type="Proteomes" id="UP000822688">
    <property type="component" value="Chromosome 7"/>
</dbReference>
<dbReference type="AlphaFoldDB" id="A0A8T0H0Z7"/>
<evidence type="ECO:0000313" key="3">
    <source>
        <dbReference type="Proteomes" id="UP000822688"/>
    </source>
</evidence>
<feature type="compositionally biased region" description="Polar residues" evidence="1">
    <location>
        <begin position="55"/>
        <end position="64"/>
    </location>
</feature>
<comment type="caution">
    <text evidence="2">The sequence shown here is derived from an EMBL/GenBank/DDBJ whole genome shotgun (WGS) entry which is preliminary data.</text>
</comment>
<evidence type="ECO:0000313" key="2">
    <source>
        <dbReference type="EMBL" id="KAG0565781.1"/>
    </source>
</evidence>
<organism evidence="2 3">
    <name type="scientific">Ceratodon purpureus</name>
    <name type="common">Fire moss</name>
    <name type="synonym">Dicranum purpureum</name>
    <dbReference type="NCBI Taxonomy" id="3225"/>
    <lineage>
        <taxon>Eukaryota</taxon>
        <taxon>Viridiplantae</taxon>
        <taxon>Streptophyta</taxon>
        <taxon>Embryophyta</taxon>
        <taxon>Bryophyta</taxon>
        <taxon>Bryophytina</taxon>
        <taxon>Bryopsida</taxon>
        <taxon>Dicranidae</taxon>
        <taxon>Pseudoditrichales</taxon>
        <taxon>Ditrichaceae</taxon>
        <taxon>Ceratodon</taxon>
    </lineage>
</organism>
<name>A0A8T0H0Z7_CERPU</name>
<gene>
    <name evidence="2" type="ORF">KC19_7G014200</name>
</gene>
<dbReference type="EMBL" id="CM026428">
    <property type="protein sequence ID" value="KAG0565781.1"/>
    <property type="molecule type" value="Genomic_DNA"/>
</dbReference>
<evidence type="ECO:0000256" key="1">
    <source>
        <dbReference type="SAM" id="MobiDB-lite"/>
    </source>
</evidence>
<accession>A0A8T0H0Z7</accession>
<protein>
    <submittedName>
        <fullName evidence="2">Uncharacterized protein</fullName>
    </submittedName>
</protein>